<comment type="function">
    <text evidence="1">Mediates high-affinity intracellular uptake of the rare oligo-element molybdenum.</text>
</comment>
<feature type="transmembrane region" description="Helical" evidence="13">
    <location>
        <begin position="6"/>
        <end position="27"/>
    </location>
</feature>
<evidence type="ECO:0000256" key="4">
    <source>
        <dbReference type="ARBA" id="ARBA00022448"/>
    </source>
</evidence>
<dbReference type="PANTHER" id="PTHR23516:SF1">
    <property type="entry name" value="MOLYBDATE-ANION TRANSPORTER"/>
    <property type="match status" value="1"/>
</dbReference>
<feature type="transmembrane region" description="Helical" evidence="13">
    <location>
        <begin position="421"/>
        <end position="443"/>
    </location>
</feature>
<name>A0ABR2I9I8_9PEZI</name>
<comment type="subcellular location">
    <subcellularLocation>
        <location evidence="2">Cell membrane</location>
        <topology evidence="2">Multi-pass membrane protein</topology>
    </subcellularLocation>
</comment>
<feature type="transmembrane region" description="Helical" evidence="13">
    <location>
        <begin position="396"/>
        <end position="415"/>
    </location>
</feature>
<gene>
    <name evidence="14" type="ORF">PGQ11_010127</name>
</gene>
<evidence type="ECO:0000313" key="15">
    <source>
        <dbReference type="Proteomes" id="UP001390339"/>
    </source>
</evidence>
<feature type="transmembrane region" description="Helical" evidence="13">
    <location>
        <begin position="347"/>
        <end position="367"/>
    </location>
</feature>
<comment type="caution">
    <text evidence="14">The sequence shown here is derived from an EMBL/GenBank/DDBJ whole genome shotgun (WGS) entry which is preliminary data.</text>
</comment>
<feature type="transmembrane region" description="Helical" evidence="13">
    <location>
        <begin position="163"/>
        <end position="188"/>
    </location>
</feature>
<feature type="transmembrane region" description="Helical" evidence="13">
    <location>
        <begin position="209"/>
        <end position="236"/>
    </location>
</feature>
<sequence length="544" mass="59890">MLFIDIYWASLLILVPCVTLVLGRNIVLRAFGQFSSPSTTAADTTAKKLSEEEEEREDRGEDVGRHDEREANNFRWLFLRVYLLVMGSEWLQGPYLYTLLKDEKKYPDRTVALLYMAAYISAAISAPLTGYFADRIGRRTACLAYCAIHSLASLSVLSSMLEVILVGRVVAGVGTTLLWSVFESWMVAEYNARGLGRENSSRSRLPLSAMYGVMTTYNCITAILAGLVAHCVVLALGSKTHLFILALILDATAALIILRTWTENRGAGNKRSQQDNDDESGAQPAIDSLGDRLLDSLKNVRVWVLSLVSCCFEGTIFLFMYYWPGALQDAHDHSDGSSSGTPPDHQLPFGVIFASFMAIMVLGALLFDILMTRYGKWPAATEQATTGERFKKHLPVGLLTIALFLGGLSFLWAAFFGRHELSLLGAFLLLEACNGLYVPSMGYQRSQVVSDARRASVYGFMNIPLFVFVALALITTNREGQVDDHRHAVFVVCAGLLFVAGIGAFAGLRVRSSPEMEYAQIKEAEHDDAEPEKNSGEGDTLIHA</sequence>
<dbReference type="PANTHER" id="PTHR23516">
    <property type="entry name" value="SAM (S-ADENOSYL METHIONINE) TRANSPORTER"/>
    <property type="match status" value="1"/>
</dbReference>
<dbReference type="Gene3D" id="1.20.1250.20">
    <property type="entry name" value="MFS general substrate transporter like domains"/>
    <property type="match status" value="1"/>
</dbReference>
<evidence type="ECO:0000313" key="14">
    <source>
        <dbReference type="EMBL" id="KAK8859393.1"/>
    </source>
</evidence>
<dbReference type="SUPFAM" id="SSF103473">
    <property type="entry name" value="MFS general substrate transporter"/>
    <property type="match status" value="1"/>
</dbReference>
<evidence type="ECO:0000256" key="3">
    <source>
        <dbReference type="ARBA" id="ARBA00021242"/>
    </source>
</evidence>
<dbReference type="InterPro" id="IPR008509">
    <property type="entry name" value="MOT2/MFSD5"/>
</dbReference>
<evidence type="ECO:0000256" key="5">
    <source>
        <dbReference type="ARBA" id="ARBA00022475"/>
    </source>
</evidence>
<evidence type="ECO:0000256" key="7">
    <source>
        <dbReference type="ARBA" id="ARBA00022989"/>
    </source>
</evidence>
<feature type="transmembrane region" description="Helical" evidence="13">
    <location>
        <begin position="455"/>
        <end position="475"/>
    </location>
</feature>
<feature type="transmembrane region" description="Helical" evidence="13">
    <location>
        <begin position="242"/>
        <end position="261"/>
    </location>
</feature>
<evidence type="ECO:0000256" key="9">
    <source>
        <dbReference type="ARBA" id="ARBA00023136"/>
    </source>
</evidence>
<feature type="region of interest" description="Disordered" evidence="12">
    <location>
        <begin position="37"/>
        <end position="65"/>
    </location>
</feature>
<reference evidence="14 15" key="1">
    <citation type="journal article" date="2024" name="IMA Fungus">
        <title>Apiospora arundinis, a panoply of carbohydrate-active enzymes and secondary metabolites.</title>
        <authorList>
            <person name="Sorensen T."/>
            <person name="Petersen C."/>
            <person name="Muurmann A.T."/>
            <person name="Christiansen J.V."/>
            <person name="Brundto M.L."/>
            <person name="Overgaard C.K."/>
            <person name="Boysen A.T."/>
            <person name="Wollenberg R.D."/>
            <person name="Larsen T.O."/>
            <person name="Sorensen J.L."/>
            <person name="Nielsen K.L."/>
            <person name="Sondergaard T.E."/>
        </authorList>
    </citation>
    <scope>NUCLEOTIDE SEQUENCE [LARGE SCALE GENOMIC DNA]</scope>
    <source>
        <strain evidence="14 15">AAU 773</strain>
    </source>
</reference>
<feature type="transmembrane region" description="Helical" evidence="13">
    <location>
        <begin position="302"/>
        <end position="323"/>
    </location>
</feature>
<evidence type="ECO:0000256" key="13">
    <source>
        <dbReference type="SAM" id="Phobius"/>
    </source>
</evidence>
<accession>A0ABR2I9I8</accession>
<dbReference type="InterPro" id="IPR036259">
    <property type="entry name" value="MFS_trans_sf"/>
</dbReference>
<dbReference type="Pfam" id="PF05631">
    <property type="entry name" value="MFS_5"/>
    <property type="match status" value="1"/>
</dbReference>
<feature type="transmembrane region" description="Helical" evidence="13">
    <location>
        <begin position="112"/>
        <end position="133"/>
    </location>
</feature>
<dbReference type="Proteomes" id="UP001390339">
    <property type="component" value="Unassembled WGS sequence"/>
</dbReference>
<keyword evidence="4" id="KW-0813">Transport</keyword>
<evidence type="ECO:0000256" key="8">
    <source>
        <dbReference type="ARBA" id="ARBA00023065"/>
    </source>
</evidence>
<proteinExistence type="predicted"/>
<keyword evidence="5" id="KW-1003">Cell membrane</keyword>
<evidence type="ECO:0000256" key="1">
    <source>
        <dbReference type="ARBA" id="ARBA00003019"/>
    </source>
</evidence>
<feature type="transmembrane region" description="Helical" evidence="13">
    <location>
        <begin position="487"/>
        <end position="508"/>
    </location>
</feature>
<feature type="region of interest" description="Disordered" evidence="12">
    <location>
        <begin position="523"/>
        <end position="544"/>
    </location>
</feature>
<evidence type="ECO:0000256" key="2">
    <source>
        <dbReference type="ARBA" id="ARBA00004651"/>
    </source>
</evidence>
<dbReference type="EMBL" id="JAPCWZ010000006">
    <property type="protein sequence ID" value="KAK8859393.1"/>
    <property type="molecule type" value="Genomic_DNA"/>
</dbReference>
<keyword evidence="6 13" id="KW-0812">Transmembrane</keyword>
<keyword evidence="8" id="KW-0406">Ion transport</keyword>
<keyword evidence="7 13" id="KW-1133">Transmembrane helix</keyword>
<evidence type="ECO:0000256" key="10">
    <source>
        <dbReference type="ARBA" id="ARBA00030646"/>
    </source>
</evidence>
<protein>
    <recommendedName>
        <fullName evidence="3">Molybdate-anion transporter</fullName>
    </recommendedName>
    <alternativeName>
        <fullName evidence="10">Major facilitator superfamily domain-containing protein 5</fullName>
    </alternativeName>
    <alternativeName>
        <fullName evidence="11">Molybdate transporter 2 homolog</fullName>
    </alternativeName>
</protein>
<keyword evidence="9 13" id="KW-0472">Membrane</keyword>
<evidence type="ECO:0000256" key="12">
    <source>
        <dbReference type="SAM" id="MobiDB-lite"/>
    </source>
</evidence>
<evidence type="ECO:0000256" key="6">
    <source>
        <dbReference type="ARBA" id="ARBA00022692"/>
    </source>
</evidence>
<organism evidence="14 15">
    <name type="scientific">Apiospora arundinis</name>
    <dbReference type="NCBI Taxonomy" id="335852"/>
    <lineage>
        <taxon>Eukaryota</taxon>
        <taxon>Fungi</taxon>
        <taxon>Dikarya</taxon>
        <taxon>Ascomycota</taxon>
        <taxon>Pezizomycotina</taxon>
        <taxon>Sordariomycetes</taxon>
        <taxon>Xylariomycetidae</taxon>
        <taxon>Amphisphaeriales</taxon>
        <taxon>Apiosporaceae</taxon>
        <taxon>Apiospora</taxon>
    </lineage>
</organism>
<evidence type="ECO:0000256" key="11">
    <source>
        <dbReference type="ARBA" id="ARBA00032555"/>
    </source>
</evidence>
<keyword evidence="15" id="KW-1185">Reference proteome</keyword>